<evidence type="ECO:0000313" key="2">
    <source>
        <dbReference type="EMBL" id="SNU98042.1"/>
    </source>
</evidence>
<name>A0A239TKE9_9FIRM</name>
<dbReference type="GeneID" id="78506881"/>
<reference evidence="2 3" key="1">
    <citation type="submission" date="2017-06" db="EMBL/GenBank/DDBJ databases">
        <authorList>
            <consortium name="Pathogen Informatics"/>
        </authorList>
    </citation>
    <scope>NUCLEOTIDE SEQUENCE [LARGE SCALE GENOMIC DNA]</scope>
    <source>
        <strain evidence="2 3">NCTC10570</strain>
    </source>
</reference>
<gene>
    <name evidence="2" type="ORF">SAMEA4364220_00861</name>
</gene>
<dbReference type="EMBL" id="LT906446">
    <property type="protein sequence ID" value="SNU98042.1"/>
    <property type="molecule type" value="Genomic_DNA"/>
</dbReference>
<accession>A0A239TKE9</accession>
<evidence type="ECO:0000313" key="3">
    <source>
        <dbReference type="Proteomes" id="UP000215383"/>
    </source>
</evidence>
<keyword evidence="1" id="KW-0472">Membrane</keyword>
<evidence type="ECO:0000256" key="1">
    <source>
        <dbReference type="SAM" id="Phobius"/>
    </source>
</evidence>
<dbReference type="eggNOG" id="ENOG50331PA">
    <property type="taxonomic scope" value="Bacteria"/>
</dbReference>
<proteinExistence type="predicted"/>
<keyword evidence="1" id="KW-1133">Transmembrane helix</keyword>
<dbReference type="AlphaFoldDB" id="A0A239TKE9"/>
<sequence length="159" mass="18002">MKNLRLGIPLAVGMAGTVASLFVGGKRLHTAFGVAWTALSLVHAYQYRKNMKNNAKKGLEKVNILKAVGIPTTRMEWFLKSVEVASYIPGRIRIYSRALINNPQLKLKVEQSLAKYPELDKFTINIISGSVLIEYRPENIKNNKDLCEMEIYVKTHVKR</sequence>
<organism evidence="2 3">
    <name type="scientific">Megamonas hypermegale</name>
    <dbReference type="NCBI Taxonomy" id="158847"/>
    <lineage>
        <taxon>Bacteria</taxon>
        <taxon>Bacillati</taxon>
        <taxon>Bacillota</taxon>
        <taxon>Negativicutes</taxon>
        <taxon>Selenomonadales</taxon>
        <taxon>Selenomonadaceae</taxon>
        <taxon>Megamonas</taxon>
    </lineage>
</organism>
<dbReference type="Proteomes" id="UP000215383">
    <property type="component" value="Chromosome 1"/>
</dbReference>
<keyword evidence="3" id="KW-1185">Reference proteome</keyword>
<protein>
    <submittedName>
        <fullName evidence="2">Uncharacterized protein</fullName>
    </submittedName>
</protein>
<feature type="transmembrane region" description="Helical" evidence="1">
    <location>
        <begin position="30"/>
        <end position="47"/>
    </location>
</feature>
<dbReference type="RefSeq" id="WP_081654878.1">
    <property type="nucleotide sequence ID" value="NZ_LT906446.1"/>
</dbReference>
<dbReference type="Pfam" id="PF19991">
    <property type="entry name" value="HMA_2"/>
    <property type="match status" value="1"/>
</dbReference>
<feature type="transmembrane region" description="Helical" evidence="1">
    <location>
        <begin position="7"/>
        <end position="24"/>
    </location>
</feature>
<keyword evidence="1" id="KW-0812">Transmembrane</keyword>